<dbReference type="EMBL" id="PXWF02000310">
    <property type="protein sequence ID" value="PWF41540.1"/>
    <property type="molecule type" value="Genomic_DNA"/>
</dbReference>
<dbReference type="InterPro" id="IPR021853">
    <property type="entry name" value="DUF3460"/>
</dbReference>
<dbReference type="AlphaFoldDB" id="A0A2U2HE05"/>
<dbReference type="Proteomes" id="UP000241421">
    <property type="component" value="Unassembled WGS sequence"/>
</dbReference>
<sequence length="70" mass="8667">MNPKPAKYRINRAAYASEFDQFLGDYLDEHPEVEEDQRRGWYIWWDHRVDLDELDKQRQDAVPVKPYYYE</sequence>
<protein>
    <submittedName>
        <fullName evidence="1">DUF3460 domain-containing protein</fullName>
    </submittedName>
</protein>
<organism evidence="1 2">
    <name type="scientific">Massilia glaciei</name>
    <dbReference type="NCBI Taxonomy" id="1524097"/>
    <lineage>
        <taxon>Bacteria</taxon>
        <taxon>Pseudomonadati</taxon>
        <taxon>Pseudomonadota</taxon>
        <taxon>Betaproteobacteria</taxon>
        <taxon>Burkholderiales</taxon>
        <taxon>Oxalobacteraceae</taxon>
        <taxon>Telluria group</taxon>
        <taxon>Massilia</taxon>
    </lineage>
</organism>
<dbReference type="RefSeq" id="WP_106759914.1">
    <property type="nucleotide sequence ID" value="NZ_PXWF02000310.1"/>
</dbReference>
<dbReference type="Pfam" id="PF11943">
    <property type="entry name" value="DUF3460"/>
    <property type="match status" value="1"/>
</dbReference>
<name>A0A2U2HE05_9BURK</name>
<keyword evidence="2" id="KW-1185">Reference proteome</keyword>
<reference evidence="1 2" key="1">
    <citation type="submission" date="2018-04" db="EMBL/GenBank/DDBJ databases">
        <title>Massilia violaceinigra sp. nov., a novel purple-pigmented bacterium isolated from Tianshan glacier, Xinjiang, China.</title>
        <authorList>
            <person name="Wang H."/>
        </authorList>
    </citation>
    <scope>NUCLEOTIDE SEQUENCE [LARGE SCALE GENOMIC DNA]</scope>
    <source>
        <strain evidence="1 2">B448-2</strain>
    </source>
</reference>
<evidence type="ECO:0000313" key="2">
    <source>
        <dbReference type="Proteomes" id="UP000241421"/>
    </source>
</evidence>
<accession>A0A2U2HE05</accession>
<gene>
    <name evidence="1" type="ORF">C7C56_024210</name>
</gene>
<comment type="caution">
    <text evidence="1">The sequence shown here is derived from an EMBL/GenBank/DDBJ whole genome shotgun (WGS) entry which is preliminary data.</text>
</comment>
<evidence type="ECO:0000313" key="1">
    <source>
        <dbReference type="EMBL" id="PWF41540.1"/>
    </source>
</evidence>
<dbReference type="OrthoDB" id="5296692at2"/>
<proteinExistence type="predicted"/>